<evidence type="ECO:0000313" key="3">
    <source>
        <dbReference type="Proteomes" id="UP000290174"/>
    </source>
</evidence>
<gene>
    <name evidence="2" type="ORF">EAS61_31465</name>
</gene>
<organism evidence="2 3">
    <name type="scientific">Bradyrhizobium zhanjiangense</name>
    <dbReference type="NCBI Taxonomy" id="1325107"/>
    <lineage>
        <taxon>Bacteria</taxon>
        <taxon>Pseudomonadati</taxon>
        <taxon>Pseudomonadota</taxon>
        <taxon>Alphaproteobacteria</taxon>
        <taxon>Hyphomicrobiales</taxon>
        <taxon>Nitrobacteraceae</taxon>
        <taxon>Bradyrhizobium</taxon>
    </lineage>
</organism>
<feature type="non-terminal residue" evidence="2">
    <location>
        <position position="1"/>
    </location>
</feature>
<protein>
    <submittedName>
        <fullName evidence="2">Uncharacterized protein</fullName>
    </submittedName>
</protein>
<evidence type="ECO:0000313" key="2">
    <source>
        <dbReference type="EMBL" id="RXG87217.1"/>
    </source>
</evidence>
<dbReference type="RefSeq" id="WP_206734863.1">
    <property type="nucleotide sequence ID" value="NZ_RKMK01000042.1"/>
</dbReference>
<dbReference type="EMBL" id="RKMK01000042">
    <property type="protein sequence ID" value="RXG87217.1"/>
    <property type="molecule type" value="Genomic_DNA"/>
</dbReference>
<dbReference type="Proteomes" id="UP000290174">
    <property type="component" value="Unassembled WGS sequence"/>
</dbReference>
<comment type="caution">
    <text evidence="2">The sequence shown here is derived from an EMBL/GenBank/DDBJ whole genome shotgun (WGS) entry which is preliminary data.</text>
</comment>
<dbReference type="AlphaFoldDB" id="A0A4Q0QCK5"/>
<reference evidence="2 3" key="1">
    <citation type="submission" date="2018-11" db="EMBL/GenBank/DDBJ databases">
        <title>Bradyrhizobium sp. nov., isolated from effective nodules of peanut in China.</title>
        <authorList>
            <person name="Li Y."/>
        </authorList>
    </citation>
    <scope>NUCLEOTIDE SEQUENCE [LARGE SCALE GENOMIC DNA]</scope>
    <source>
        <strain evidence="2 3">CCBAU 51770</strain>
    </source>
</reference>
<name>A0A4Q0QCK5_9BRAD</name>
<sequence>VEEKRRNELTLPARLGRRDKRGSPVEPQAIGMAWVLACQSVGARAAPCILINTIKGVFGTVWAFARWEALA</sequence>
<accession>A0A4Q0QCK5</accession>
<evidence type="ECO:0000256" key="1">
    <source>
        <dbReference type="SAM" id="MobiDB-lite"/>
    </source>
</evidence>
<proteinExistence type="predicted"/>
<feature type="region of interest" description="Disordered" evidence="1">
    <location>
        <begin position="1"/>
        <end position="23"/>
    </location>
</feature>